<dbReference type="EMBL" id="CM055738">
    <property type="protein sequence ID" value="KAJ8004732.1"/>
    <property type="molecule type" value="Genomic_DNA"/>
</dbReference>
<evidence type="ECO:0000313" key="1">
    <source>
        <dbReference type="EMBL" id="KAJ8004732.1"/>
    </source>
</evidence>
<protein>
    <submittedName>
        <fullName evidence="1">Uncharacterized protein</fullName>
    </submittedName>
</protein>
<evidence type="ECO:0000313" key="2">
    <source>
        <dbReference type="Proteomes" id="UP001157502"/>
    </source>
</evidence>
<sequence length="1264" mass="143489">MAHHVPSRLLEACVVVGASEDKLEDVFQSLQQADGTTDMPLLDPEVLQVHMPPFVTKDNSGVTGGPGAIGRVQHRESFIKNKERLPLAPSDPVNARSGEGPTGTKDVRVPNDIDLMALSQLCFPGGLQVTNEPKEGHFHFLVLTDVTGNQTHGVVLQCYRPFQEGLMFSQNRHLSFKKTTKLYTAYAICVLSRHPYYNALRDCLSCLLVQLRTCRLSEERVEEFAAKLSLVPIPPPGQLHVMFSLRPLMVVLPSREDKDLPAVDLDLHLPFLCFTSEQILQIITGILMEQRVVFFSADWSRLTLMAECFLLYIQPLRWRHPYAPILSGQMLDFITAPTAFIMGCHLNHLEQVAAETVDLMLINIDHGTVSSSCSESVDIPDIPSASAECFTKRSQSLQLQYDLEVCHQAVGADINDVRMLRRQWQQDLNLHIQNITLELIVNIFRDVTIHLNYEHRVFNSVEFLNNREPADQPFYKRVLETHIFHSFLKDRLNRKMDAFTRMEVGTLPGTQKRKTVCHSRSSTMQEMTRKYSTDPDLRPTQRLGVSLPNLGEEPHLSLRRKSSLNKTPSKVSRKPVKMFQLPEFPPPTVYDCVLNYYKEVIQLLGKAIFHVPPEDSALLARHFYLRGLMNTLCSKRLDALSDFQSLYKTDIEIFPGDLVKALVDSLEKDERSRADGRPELRWLISKVTKDNEIAPVQADDPVKKFKLPDSHMQQEDFVKRIQESGVVKDVATIHRLFDALTVGQLKQIDPELFCSFYTFWKETEAKAKDVDLPAGVIQRLDTNEWVSKLSCCVKTNQGVGRIAMTQKRIFLLTDRRAGFVEITKFRDIEEVNISFAHVPLLKIPSLKIRSSQRNEVFEANLKSECDLWNLMVKEMWAGRKMADEHKDPQYMQQALTNVLLMDAVVGCLQTQKAIYAASKLAYFDRVKNELAMMVPKTTSEMLKHKINPSLELATPQTVHVLLYTPGQFSYSEADGNMTPKLWCAVGGGRVVVFDATSWSMQQNSIQVGSHQLNCMLQLDKDQVCIGSQDSIIYIIDTRSMSCNKQLTEHRHEVLDFALDERSDKNCQMYSCSVEGTVILWDVSTLKVKKQFHLTCERLVSIQLFKGTLWCCARDSVIELRKNGTAHRKMTPPQSLRGVPTEFSSLLLFLEMDQLWTSCSDSDELCLWHSKDLTEPVLRVQLQHCPGVNCMIRVRNEIWVGCRGQRLGQGGVRGKIYIVNPEGHRVEKELMAHADSIQALCSAEGRYVLSGSGCKDGKIAIWKVE</sequence>
<proteinExistence type="predicted"/>
<gene>
    <name evidence="1" type="ORF">DPEC_G00139350</name>
</gene>
<accession>A0ACC2GMF8</accession>
<organism evidence="1 2">
    <name type="scientific">Dallia pectoralis</name>
    <name type="common">Alaska blackfish</name>
    <dbReference type="NCBI Taxonomy" id="75939"/>
    <lineage>
        <taxon>Eukaryota</taxon>
        <taxon>Metazoa</taxon>
        <taxon>Chordata</taxon>
        <taxon>Craniata</taxon>
        <taxon>Vertebrata</taxon>
        <taxon>Euteleostomi</taxon>
        <taxon>Actinopterygii</taxon>
        <taxon>Neopterygii</taxon>
        <taxon>Teleostei</taxon>
        <taxon>Protacanthopterygii</taxon>
        <taxon>Esociformes</taxon>
        <taxon>Umbridae</taxon>
        <taxon>Dallia</taxon>
    </lineage>
</organism>
<reference evidence="1" key="1">
    <citation type="submission" date="2021-05" db="EMBL/GenBank/DDBJ databases">
        <authorList>
            <person name="Pan Q."/>
            <person name="Jouanno E."/>
            <person name="Zahm M."/>
            <person name="Klopp C."/>
            <person name="Cabau C."/>
            <person name="Louis A."/>
            <person name="Berthelot C."/>
            <person name="Parey E."/>
            <person name="Roest Crollius H."/>
            <person name="Montfort J."/>
            <person name="Robinson-Rechavi M."/>
            <person name="Bouchez O."/>
            <person name="Lampietro C."/>
            <person name="Lopez Roques C."/>
            <person name="Donnadieu C."/>
            <person name="Postlethwait J."/>
            <person name="Bobe J."/>
            <person name="Dillon D."/>
            <person name="Chandos A."/>
            <person name="von Hippel F."/>
            <person name="Guiguen Y."/>
        </authorList>
    </citation>
    <scope>NUCLEOTIDE SEQUENCE</scope>
    <source>
        <strain evidence="1">YG-Jan2019</strain>
    </source>
</reference>
<comment type="caution">
    <text evidence="1">The sequence shown here is derived from an EMBL/GenBank/DDBJ whole genome shotgun (WGS) entry which is preliminary data.</text>
</comment>
<dbReference type="Proteomes" id="UP001157502">
    <property type="component" value="Chromosome 11"/>
</dbReference>
<name>A0ACC2GMF8_DALPE</name>
<keyword evidence="2" id="KW-1185">Reference proteome</keyword>